<dbReference type="HOGENOM" id="CLU_058668_1_1_1"/>
<reference evidence="2 3" key="1">
    <citation type="journal article" date="2009" name="Nature">
        <title>Evolution of pathogenicity and sexual reproduction in eight Candida genomes.</title>
        <authorList>
            <person name="Butler G."/>
            <person name="Rasmussen M.D."/>
            <person name="Lin M.F."/>
            <person name="Santos M.A."/>
            <person name="Sakthikumar S."/>
            <person name="Munro C.A."/>
            <person name="Rheinbay E."/>
            <person name="Grabherr M."/>
            <person name="Forche A."/>
            <person name="Reedy J.L."/>
            <person name="Agrafioti I."/>
            <person name="Arnaud M.B."/>
            <person name="Bates S."/>
            <person name="Brown A.J."/>
            <person name="Brunke S."/>
            <person name="Costanzo M.C."/>
            <person name="Fitzpatrick D.A."/>
            <person name="de Groot P.W."/>
            <person name="Harris D."/>
            <person name="Hoyer L.L."/>
            <person name="Hube B."/>
            <person name="Klis F.M."/>
            <person name="Kodira C."/>
            <person name="Lennard N."/>
            <person name="Logue M.E."/>
            <person name="Martin R."/>
            <person name="Neiman A.M."/>
            <person name="Nikolaou E."/>
            <person name="Quail M.A."/>
            <person name="Quinn J."/>
            <person name="Santos M.C."/>
            <person name="Schmitzberger F.F."/>
            <person name="Sherlock G."/>
            <person name="Shah P."/>
            <person name="Silverstein K.A."/>
            <person name="Skrzypek M.S."/>
            <person name="Soll D."/>
            <person name="Staggs R."/>
            <person name="Stansfield I."/>
            <person name="Stumpf M.P."/>
            <person name="Sudbery P.E."/>
            <person name="Srikantha T."/>
            <person name="Zeng Q."/>
            <person name="Berman J."/>
            <person name="Berriman M."/>
            <person name="Heitman J."/>
            <person name="Gow N.A."/>
            <person name="Lorenz M.C."/>
            <person name="Birren B.W."/>
            <person name="Kellis M."/>
            <person name="Cuomo C.A."/>
        </authorList>
    </citation>
    <scope>NUCLEOTIDE SEQUENCE [LARGE SCALE GENOMIC DNA]</scope>
    <source>
        <strain evidence="3">ATCC MYA-3404 / T1</strain>
    </source>
</reference>
<dbReference type="SUPFAM" id="SSF52540">
    <property type="entry name" value="P-loop containing nucleoside triphosphate hydrolases"/>
    <property type="match status" value="1"/>
</dbReference>
<dbReference type="GO" id="GO:0050262">
    <property type="term" value="F:ribosylnicotinamide kinase activity"/>
    <property type="evidence" value="ECO:0007669"/>
    <property type="project" value="EnsemblFungi"/>
</dbReference>
<dbReference type="KEGG" id="ctp:CTRG_00387"/>
<dbReference type="Gene3D" id="3.40.50.300">
    <property type="entry name" value="P-loop containing nucleotide triphosphate hydrolases"/>
    <property type="match status" value="1"/>
</dbReference>
<sequence length="286" mass="33096">MEKEKIDNHYLLLKLGNLSKNHIDKWILHFQTKPIRNVRYMTIESVDIIPEEVVLVALGGPSSSGKTTVAKSLKLLLPKNTMLIHLDDFYLTDSEIPIDKETGYQNWDCPEAINFNKFIKCIINFKNGIVSDIKSIEPTEADLKLSESDESELLNKITEMGYKFKNKKIVLVDGFMLFHDPEIINLFDVKLFFHAPFETLKQRRESRSGYTTTEGFWVDPPDYFSKIVLPAYVSSHEYLFTNRDVVNNKVDQSLIKKYNLVDMNNDDTIPLRELVEKALTSIIERL</sequence>
<accession>C5M2U8</accession>
<dbReference type="InterPro" id="IPR027417">
    <property type="entry name" value="P-loop_NTPase"/>
</dbReference>
<dbReference type="EMBL" id="GG692395">
    <property type="protein sequence ID" value="EER35648.1"/>
    <property type="molecule type" value="Genomic_DNA"/>
</dbReference>
<dbReference type="Pfam" id="PF00485">
    <property type="entry name" value="PRK"/>
    <property type="match status" value="1"/>
</dbReference>
<dbReference type="OrthoDB" id="10041966at2759"/>
<dbReference type="GeneID" id="8298166"/>
<dbReference type="GO" id="GO:0046495">
    <property type="term" value="P:nicotinamide riboside metabolic process"/>
    <property type="evidence" value="ECO:0007669"/>
    <property type="project" value="EnsemblFungi"/>
</dbReference>
<protein>
    <recommendedName>
        <fullName evidence="1">Phosphoribulokinase/uridine kinase domain-containing protein</fullName>
    </recommendedName>
</protein>
<dbReference type="PRINTS" id="PR00988">
    <property type="entry name" value="URIDINKINASE"/>
</dbReference>
<gene>
    <name evidence="2" type="ORF">CTRG_00387</name>
</gene>
<dbReference type="InterPro" id="IPR006083">
    <property type="entry name" value="PRK/URK"/>
</dbReference>
<organism evidence="2 3">
    <name type="scientific">Candida tropicalis (strain ATCC MYA-3404 / T1)</name>
    <name type="common">Yeast</name>
    <dbReference type="NCBI Taxonomy" id="294747"/>
    <lineage>
        <taxon>Eukaryota</taxon>
        <taxon>Fungi</taxon>
        <taxon>Dikarya</taxon>
        <taxon>Ascomycota</taxon>
        <taxon>Saccharomycotina</taxon>
        <taxon>Pichiomycetes</taxon>
        <taxon>Debaryomycetaceae</taxon>
        <taxon>Candida/Lodderomyces clade</taxon>
        <taxon>Candida</taxon>
    </lineage>
</organism>
<dbReference type="GO" id="GO:0034355">
    <property type="term" value="P:NAD+ biosynthetic process via the salvage pathway"/>
    <property type="evidence" value="ECO:0007669"/>
    <property type="project" value="EnsemblFungi"/>
</dbReference>
<dbReference type="PANTHER" id="PTHR10285">
    <property type="entry name" value="URIDINE KINASE"/>
    <property type="match status" value="1"/>
</dbReference>
<dbReference type="STRING" id="294747.C5M2U8"/>
<dbReference type="AlphaFoldDB" id="C5M2U8"/>
<dbReference type="VEuPathDB" id="FungiDB:CTRG_00387"/>
<feature type="domain" description="Phosphoribulokinase/uridine kinase" evidence="1">
    <location>
        <begin position="56"/>
        <end position="194"/>
    </location>
</feature>
<dbReference type="eggNOG" id="KOG3308">
    <property type="taxonomic scope" value="Eukaryota"/>
</dbReference>
<evidence type="ECO:0000313" key="2">
    <source>
        <dbReference type="EMBL" id="EER35648.1"/>
    </source>
</evidence>
<dbReference type="GO" id="GO:0005524">
    <property type="term" value="F:ATP binding"/>
    <property type="evidence" value="ECO:0007669"/>
    <property type="project" value="InterPro"/>
</dbReference>
<dbReference type="Proteomes" id="UP000002037">
    <property type="component" value="Unassembled WGS sequence"/>
</dbReference>
<dbReference type="CDD" id="cd02024">
    <property type="entry name" value="NRK1"/>
    <property type="match status" value="1"/>
</dbReference>
<name>C5M2U8_CANTT</name>
<evidence type="ECO:0000313" key="3">
    <source>
        <dbReference type="Proteomes" id="UP000002037"/>
    </source>
</evidence>
<keyword evidence="3" id="KW-1185">Reference proteome</keyword>
<proteinExistence type="predicted"/>
<dbReference type="RefSeq" id="XP_002545606.1">
    <property type="nucleotide sequence ID" value="XM_002545560.1"/>
</dbReference>
<evidence type="ECO:0000259" key="1">
    <source>
        <dbReference type="Pfam" id="PF00485"/>
    </source>
</evidence>